<proteinExistence type="predicted"/>
<name>A0A1Y5IRE6_OSTTA</name>
<accession>A0A1Y5IRE6</accession>
<feature type="transmembrane region" description="Helical" evidence="2">
    <location>
        <begin position="134"/>
        <end position="158"/>
    </location>
</feature>
<dbReference type="Proteomes" id="UP000195557">
    <property type="component" value="Unassembled WGS sequence"/>
</dbReference>
<evidence type="ECO:0000313" key="3">
    <source>
        <dbReference type="EMBL" id="OUS49565.1"/>
    </source>
</evidence>
<sequence>MPVECPSVMDVSDDDFDALEEEISAIQSHSIRLMARNWPRVEEDGTSRGDAPLSRFRLSSGDDSRDEAIGVDAESGERAEKWMAHAENTLKTHSHASTIASTEKILVELSDTATTRTVHDVESELKKSYSRTSLLIGASAAIAFTFVIARLVTIFVFYRRATSPLRVVESLALRGLSNLPAPFVHPVTLIEFQNKAIDHLSEEKVVLLERLRLSRKMANEQRSIASTWRDAFVKCRSDKRDEFVDRAACAASSLEWSPAWSLYAIDRSGYLRVPAKAMKNTADATKSFIRRALCPFLIKCWPSLETSRRKRNE</sequence>
<keyword evidence="2" id="KW-1133">Transmembrane helix</keyword>
<evidence type="ECO:0000256" key="2">
    <source>
        <dbReference type="SAM" id="Phobius"/>
    </source>
</evidence>
<gene>
    <name evidence="3" type="ORF">BE221DRAFT_65838</name>
</gene>
<reference evidence="3" key="1">
    <citation type="submission" date="2017-04" db="EMBL/GenBank/DDBJ databases">
        <title>Population genomics of picophytoplankton unveils novel chromosome hypervariability.</title>
        <authorList>
            <consortium name="DOE Joint Genome Institute"/>
            <person name="Blanc-Mathieu R."/>
            <person name="Krasovec M."/>
            <person name="Hebrard M."/>
            <person name="Yau S."/>
            <person name="Desgranges E."/>
            <person name="Martin J."/>
            <person name="Schackwitz W."/>
            <person name="Kuo A."/>
            <person name="Salin G."/>
            <person name="Donnadieu C."/>
            <person name="Desdevises Y."/>
            <person name="Sanchez-Ferandin S."/>
            <person name="Moreau H."/>
            <person name="Rivals E."/>
            <person name="Grigoriev I.V."/>
            <person name="Grimsley N."/>
            <person name="Eyre-Walker A."/>
            <person name="Piganeau G."/>
        </authorList>
    </citation>
    <scope>NUCLEOTIDE SEQUENCE [LARGE SCALE GENOMIC DNA]</scope>
    <source>
        <strain evidence="3">RCC 1115</strain>
    </source>
</reference>
<organism evidence="3">
    <name type="scientific">Ostreococcus tauri</name>
    <name type="common">Marine green alga</name>
    <dbReference type="NCBI Taxonomy" id="70448"/>
    <lineage>
        <taxon>Eukaryota</taxon>
        <taxon>Viridiplantae</taxon>
        <taxon>Chlorophyta</taxon>
        <taxon>Mamiellophyceae</taxon>
        <taxon>Mamiellales</taxon>
        <taxon>Bathycoccaceae</taxon>
        <taxon>Ostreococcus</taxon>
    </lineage>
</organism>
<keyword evidence="2" id="KW-0472">Membrane</keyword>
<dbReference type="EMBL" id="KZ155771">
    <property type="protein sequence ID" value="OUS49565.1"/>
    <property type="molecule type" value="Genomic_DNA"/>
</dbReference>
<evidence type="ECO:0000256" key="1">
    <source>
        <dbReference type="SAM" id="MobiDB-lite"/>
    </source>
</evidence>
<dbReference type="AlphaFoldDB" id="A0A1Y5IRE6"/>
<protein>
    <submittedName>
        <fullName evidence="3">Uncharacterized protein</fullName>
    </submittedName>
</protein>
<feature type="region of interest" description="Disordered" evidence="1">
    <location>
        <begin position="42"/>
        <end position="74"/>
    </location>
</feature>
<keyword evidence="2" id="KW-0812">Transmembrane</keyword>